<dbReference type="PANTHER" id="PTHR47521">
    <property type="entry name" value="SERPENTINE RECEPTOR, CLASS E (EPSILON)-RELATED"/>
    <property type="match status" value="1"/>
</dbReference>
<organism evidence="1 2">
    <name type="scientific">Pristionchus pacificus</name>
    <name type="common">Parasitic nematode worm</name>
    <dbReference type="NCBI Taxonomy" id="54126"/>
    <lineage>
        <taxon>Eukaryota</taxon>
        <taxon>Metazoa</taxon>
        <taxon>Ecdysozoa</taxon>
        <taxon>Nematoda</taxon>
        <taxon>Chromadorea</taxon>
        <taxon>Rhabditida</taxon>
        <taxon>Rhabditina</taxon>
        <taxon>Diplogasteromorpha</taxon>
        <taxon>Diplogasteroidea</taxon>
        <taxon>Neodiplogasteridae</taxon>
        <taxon>Pristionchus</taxon>
    </lineage>
</organism>
<keyword evidence="2" id="KW-1185">Reference proteome</keyword>
<protein>
    <submittedName>
        <fullName evidence="1">Uncharacterized protein</fullName>
    </submittedName>
</protein>
<dbReference type="EnsemblMetazoa" id="PPA01665.1">
    <property type="protein sequence ID" value="PPA01665.1"/>
    <property type="gene ID" value="WBGene00091219"/>
</dbReference>
<proteinExistence type="predicted"/>
<sequence>MKNMSVENYTSLLCFQSAVVVLSLLTFLFTLRVTSFFKAIHGNCKFFLMCIAFGQFCILLCHIFKIAFWFSIDNYDRRFMYAQVFFKIVQPLNEFGAFLTDLNNFMLIMERTIACTRLRRRGTHWAIIISAEALCIAASAYSGLVVECCAIGMSVELISLVLLLLCNFYSKRAYDSLQDVRSRYQMREVEYVTRALFPSCLVTVLLRAFVTILALFATIFAAVFPEYMVVMAVYHYRFNEMEGKPARAMTQKQNKSQVQTINSAQYGLVIIFIHENMRLKSIAIIRSFLRRRKTTRTARISDIDKRTETHGEAYFDQLKNAFFLMSYASGNFVIILSHFLKICFWFTIHNHERLFQYRYGRSISQSVFFKFVQPLQKFGSALADCNIFLIIIERVIACRKLSSYEDSDANWFILVPCEIFCLIVSIGVTWLVHFDGLILEVCIIVFTFHIICLALLYLCYFYSTRAYENLTDIGSQYQMREVEYVTRALLPACLITLPLRALITALGPFAFLTKLFPSYMIFMDVYHSRMRHFSPKIFVLNRTFNCQIQTLNAAQFGLVIILIH</sequence>
<dbReference type="AlphaFoldDB" id="A0A2A6BRX3"/>
<dbReference type="Proteomes" id="UP000005239">
    <property type="component" value="Unassembled WGS sequence"/>
</dbReference>
<name>A0A2A6BRX3_PRIPA</name>
<reference evidence="1" key="2">
    <citation type="submission" date="2022-06" db="UniProtKB">
        <authorList>
            <consortium name="EnsemblMetazoa"/>
        </authorList>
    </citation>
    <scope>IDENTIFICATION</scope>
    <source>
        <strain evidence="1">PS312</strain>
    </source>
</reference>
<gene>
    <name evidence="1" type="primary">WBGene00091219</name>
</gene>
<evidence type="ECO:0000313" key="1">
    <source>
        <dbReference type="EnsemblMetazoa" id="PPA01665.1"/>
    </source>
</evidence>
<evidence type="ECO:0000313" key="2">
    <source>
        <dbReference type="Proteomes" id="UP000005239"/>
    </source>
</evidence>
<reference evidence="2" key="1">
    <citation type="journal article" date="2008" name="Nat. Genet.">
        <title>The Pristionchus pacificus genome provides a unique perspective on nematode lifestyle and parasitism.</title>
        <authorList>
            <person name="Dieterich C."/>
            <person name="Clifton S.W."/>
            <person name="Schuster L.N."/>
            <person name="Chinwalla A."/>
            <person name="Delehaunty K."/>
            <person name="Dinkelacker I."/>
            <person name="Fulton L."/>
            <person name="Fulton R."/>
            <person name="Godfrey J."/>
            <person name="Minx P."/>
            <person name="Mitreva M."/>
            <person name="Roeseler W."/>
            <person name="Tian H."/>
            <person name="Witte H."/>
            <person name="Yang S.P."/>
            <person name="Wilson R.K."/>
            <person name="Sommer R.J."/>
        </authorList>
    </citation>
    <scope>NUCLEOTIDE SEQUENCE [LARGE SCALE GENOMIC DNA]</scope>
    <source>
        <strain evidence="2">PS312</strain>
    </source>
</reference>
<dbReference type="InterPro" id="IPR052860">
    <property type="entry name" value="NRL-GPCR1"/>
</dbReference>
<accession>A0A8R1U5H1</accession>
<accession>A0A2A6BRX3</accession>
<dbReference type="PANTHER" id="PTHR47521:SF18">
    <property type="entry name" value="G PROTEIN-COUPLED RECEPTOR-RELATED"/>
    <property type="match status" value="1"/>
</dbReference>